<dbReference type="GO" id="GO:0016593">
    <property type="term" value="C:Cdc73/Paf1 complex"/>
    <property type="evidence" value="ECO:0000318"/>
    <property type="project" value="GO_Central"/>
</dbReference>
<gene>
    <name evidence="5" type="ORF">DICPUDRAFT_50293</name>
</gene>
<dbReference type="FunCoup" id="F0ZXW1">
    <property type="interactions" value="776"/>
</dbReference>
<dbReference type="FunFam" id="1.25.40.10:FF:003131">
    <property type="entry name" value="Developmental protein"/>
    <property type="match status" value="1"/>
</dbReference>
<dbReference type="STRING" id="5786.F0ZXW1"/>
<dbReference type="InterPro" id="IPR011990">
    <property type="entry name" value="TPR-like_helical_dom_sf"/>
</dbReference>
<dbReference type="InParanoid" id="F0ZXW1"/>
<dbReference type="PANTHER" id="PTHR14027:SF2">
    <property type="entry name" value="RNA POLYMERASE-ASSOCIATED PROTEIN CTR9 HOMOLOG"/>
    <property type="match status" value="1"/>
</dbReference>
<accession>F0ZXW1</accession>
<evidence type="ECO:0000256" key="4">
    <source>
        <dbReference type="SAM" id="MobiDB-lite"/>
    </source>
</evidence>
<evidence type="ECO:0000256" key="2">
    <source>
        <dbReference type="ARBA" id="ARBA00022803"/>
    </source>
</evidence>
<evidence type="ECO:0000313" key="6">
    <source>
        <dbReference type="Proteomes" id="UP000001064"/>
    </source>
</evidence>
<name>F0ZXW1_DICPU</name>
<dbReference type="VEuPathDB" id="AmoebaDB:DICPUDRAFT_50293"/>
<feature type="compositionally biased region" description="Basic residues" evidence="4">
    <location>
        <begin position="949"/>
        <end position="969"/>
    </location>
</feature>
<sequence>MDTQAHSIYIPIRGVSDQAVRIDCNSLPSPSELIGVLTSEIAPLDIWLKLATEYYKQDRINEFKEILSVVLTPEIERYYSNDKFDRIAMLNALASYYTQMGSQEKDKSQRDEYFHQATFHFTKADKIDPHQPLTWIGKAVLLLCKGDVERADTNFKQVLDLANKEPALPVLPALLGSACILFNKGNYIKALDTYQKVIQQNSNCLPAVRLGLGYCYFKLGRNNKAKEAFKRVLELDRDNVEAMIGLSLVLMNDNQIDEAMNLILEAYQLAPTNPIVLNHLANHYFYRGEFQKVHTLGIAALNNTDVSHIKAESSYLVGKALHATQRWSEALQFYHQAVLKNPDFYLAQFGLGQIYIHNEDFDKAISCFENVLAKQPNNYETLQILGSLYKHGSLYKNSMNTATAANVLKKAIEINPNDYNNWFELAQILEISEVGAALEAYEKGLALLKNENITPSLEILNNIAVLRHQKGLNSEAEQTYLDTIKQSGYELDQFKAVNVTTTYNLARLYESMGQMNRAEELYRGIIKEHPNYYDCYLRLSQIFKNQGDTFEANEWIKEVLHIQPNSQEAWALYGNLHLSKEEWYNAQKKFEQILENSENKNETYATLSLGNLYYNAKFSNPDKVEKYLGNAESFYQRVLGKNPTNIYAANGIGMITAEKGNLNLASDIFLQIREAAIDCIPVSLNLAHVYMARGLIDNAIKLYEGCLKKSNSPKEIETTMHYLSKAYFEANRFYDCKQTLKKAIHLYPYDPVIHFNLAICIESFTNVFLGKHQKNAGETLVVLKELEFAQKLISNLATVKPNPKLKFNLNKAKVHLGSIDKLLARVVIEYESLLKAEQELSKKRELAFEEVKRQEEEKRRKEMEIQAELEARAESERKLAEELAEQTREIEKTLAESERKRKSPDADDQVSEDEGEKEKKKKDKKKKEKKEKKEKKDKKEKDGEGEKEKKKKKKKEKKEKKHKKKKSKKSHGDDDEEMQEG</sequence>
<feature type="compositionally biased region" description="Acidic residues" evidence="4">
    <location>
        <begin position="906"/>
        <end position="915"/>
    </location>
</feature>
<dbReference type="KEGG" id="dpp:DICPUDRAFT_50293"/>
<proteinExistence type="predicted"/>
<dbReference type="Gene3D" id="1.25.40.10">
    <property type="entry name" value="Tetratricopeptide repeat domain"/>
    <property type="match status" value="4"/>
</dbReference>
<dbReference type="GO" id="GO:0006355">
    <property type="term" value="P:regulation of DNA-templated transcription"/>
    <property type="evidence" value="ECO:0007669"/>
    <property type="project" value="InterPro"/>
</dbReference>
<dbReference type="InterPro" id="IPR019734">
    <property type="entry name" value="TPR_rpt"/>
</dbReference>
<keyword evidence="6" id="KW-1185">Reference proteome</keyword>
<dbReference type="SUPFAM" id="SSF48452">
    <property type="entry name" value="TPR-like"/>
    <property type="match status" value="4"/>
</dbReference>
<dbReference type="PROSITE" id="PS50005">
    <property type="entry name" value="TPR"/>
    <property type="match status" value="6"/>
</dbReference>
<feature type="region of interest" description="Disordered" evidence="4">
    <location>
        <begin position="871"/>
        <end position="981"/>
    </location>
</feature>
<dbReference type="Proteomes" id="UP000001064">
    <property type="component" value="Unassembled WGS sequence"/>
</dbReference>
<evidence type="ECO:0000256" key="1">
    <source>
        <dbReference type="ARBA" id="ARBA00022737"/>
    </source>
</evidence>
<dbReference type="PANTHER" id="PTHR14027">
    <property type="entry name" value="RNA POLYMERASE-ASSOCIATED PROTEIN CTR9"/>
    <property type="match status" value="1"/>
</dbReference>
<dbReference type="GO" id="GO:0000993">
    <property type="term" value="F:RNA polymerase II complex binding"/>
    <property type="evidence" value="ECO:0000318"/>
    <property type="project" value="GO_Central"/>
</dbReference>
<dbReference type="SMART" id="SM00028">
    <property type="entry name" value="TPR"/>
    <property type="match status" value="12"/>
</dbReference>
<dbReference type="eggNOG" id="KOG2002">
    <property type="taxonomic scope" value="Eukaryota"/>
</dbReference>
<dbReference type="FunFam" id="1.25.40.10:FF:001569">
    <property type="entry name" value="RNA polymerase-associated protein CTR9"/>
    <property type="match status" value="1"/>
</dbReference>
<dbReference type="EMBL" id="GL871268">
    <property type="protein sequence ID" value="EGC31227.1"/>
    <property type="molecule type" value="Genomic_DNA"/>
</dbReference>
<dbReference type="GO" id="GO:0034044">
    <property type="term" value="C:exomer complex"/>
    <property type="evidence" value="ECO:0007669"/>
    <property type="project" value="UniProtKB-ARBA"/>
</dbReference>
<evidence type="ECO:0000256" key="3">
    <source>
        <dbReference type="PROSITE-ProRule" id="PRU00339"/>
    </source>
</evidence>
<dbReference type="FunFam" id="1.25.40.10:FF:003112">
    <property type="entry name" value="Developmental protein"/>
    <property type="match status" value="1"/>
</dbReference>
<dbReference type="FunFam" id="1.25.40.10:FF:003123">
    <property type="entry name" value="Developmental protein"/>
    <property type="match status" value="1"/>
</dbReference>
<feature type="repeat" description="TPR" evidence="3">
    <location>
        <begin position="385"/>
        <end position="418"/>
    </location>
</feature>
<dbReference type="Pfam" id="PF09295">
    <property type="entry name" value="ChAPs"/>
    <property type="match status" value="1"/>
</dbReference>
<feature type="repeat" description="TPR" evidence="3">
    <location>
        <begin position="345"/>
        <end position="378"/>
    </location>
</feature>
<dbReference type="OMA" id="EHWLTIA"/>
<reference evidence="6" key="1">
    <citation type="journal article" date="2011" name="Genome Biol.">
        <title>Comparative genomics of the social amoebae Dictyostelium discoideum and Dictyostelium purpureum.</title>
        <authorList>
            <consortium name="US DOE Joint Genome Institute (JGI-PGF)"/>
            <person name="Sucgang R."/>
            <person name="Kuo A."/>
            <person name="Tian X."/>
            <person name="Salerno W."/>
            <person name="Parikh A."/>
            <person name="Feasley C.L."/>
            <person name="Dalin E."/>
            <person name="Tu H."/>
            <person name="Huang E."/>
            <person name="Barry K."/>
            <person name="Lindquist E."/>
            <person name="Shapiro H."/>
            <person name="Bruce D."/>
            <person name="Schmutz J."/>
            <person name="Salamov A."/>
            <person name="Fey P."/>
            <person name="Gaudet P."/>
            <person name="Anjard C."/>
            <person name="Babu M.M."/>
            <person name="Basu S."/>
            <person name="Bushmanova Y."/>
            <person name="van der Wel H."/>
            <person name="Katoh-Kurasawa M."/>
            <person name="Dinh C."/>
            <person name="Coutinho P.M."/>
            <person name="Saito T."/>
            <person name="Elias M."/>
            <person name="Schaap P."/>
            <person name="Kay R.R."/>
            <person name="Henrissat B."/>
            <person name="Eichinger L."/>
            <person name="Rivero F."/>
            <person name="Putnam N.H."/>
            <person name="West C.M."/>
            <person name="Loomis W.F."/>
            <person name="Chisholm R.L."/>
            <person name="Shaulsky G."/>
            <person name="Strassmann J.E."/>
            <person name="Queller D.C."/>
            <person name="Kuspa A."/>
            <person name="Grigoriev I.V."/>
        </authorList>
    </citation>
    <scope>NUCLEOTIDE SEQUENCE [LARGE SCALE GENOMIC DNA]</scope>
    <source>
        <strain evidence="6">QSDP1</strain>
    </source>
</reference>
<dbReference type="InterPro" id="IPR015374">
    <property type="entry name" value="ChAPs"/>
</dbReference>
<dbReference type="Pfam" id="PF13176">
    <property type="entry name" value="TPR_7"/>
    <property type="match status" value="1"/>
</dbReference>
<organism evidence="5 6">
    <name type="scientific">Dictyostelium purpureum</name>
    <name type="common">Slime mold</name>
    <dbReference type="NCBI Taxonomy" id="5786"/>
    <lineage>
        <taxon>Eukaryota</taxon>
        <taxon>Amoebozoa</taxon>
        <taxon>Evosea</taxon>
        <taxon>Eumycetozoa</taxon>
        <taxon>Dictyostelia</taxon>
        <taxon>Dictyosteliales</taxon>
        <taxon>Dictyosteliaceae</taxon>
        <taxon>Dictyostelium</taxon>
    </lineage>
</organism>
<dbReference type="GO" id="GO:0006368">
    <property type="term" value="P:transcription elongation by RNA polymerase II"/>
    <property type="evidence" value="ECO:0000318"/>
    <property type="project" value="GO_Central"/>
</dbReference>
<protein>
    <submittedName>
        <fullName evidence="5">Uncharacterized protein</fullName>
    </submittedName>
</protein>
<feature type="non-terminal residue" evidence="5">
    <location>
        <position position="1"/>
    </location>
</feature>
<feature type="repeat" description="TPR" evidence="3">
    <location>
        <begin position="240"/>
        <end position="273"/>
    </location>
</feature>
<keyword evidence="2 3" id="KW-0802">TPR repeat</keyword>
<dbReference type="GeneID" id="10506005"/>
<dbReference type="Pfam" id="PF14559">
    <property type="entry name" value="TPR_19"/>
    <property type="match status" value="2"/>
</dbReference>
<feature type="compositionally biased region" description="Basic residues" evidence="4">
    <location>
        <begin position="919"/>
        <end position="936"/>
    </location>
</feature>
<feature type="repeat" description="TPR" evidence="3">
    <location>
        <begin position="499"/>
        <end position="532"/>
    </location>
</feature>
<keyword evidence="1" id="KW-0677">Repeat</keyword>
<feature type="repeat" description="TPR" evidence="3">
    <location>
        <begin position="311"/>
        <end position="344"/>
    </location>
</feature>
<dbReference type="InterPro" id="IPR031101">
    <property type="entry name" value="Ctr9"/>
</dbReference>
<dbReference type="OrthoDB" id="343875at2759"/>
<dbReference type="GO" id="GO:0006893">
    <property type="term" value="P:Golgi to plasma membrane transport"/>
    <property type="evidence" value="ECO:0007669"/>
    <property type="project" value="UniProtKB-ARBA"/>
</dbReference>
<feature type="repeat" description="TPR" evidence="3">
    <location>
        <begin position="206"/>
        <end position="239"/>
    </location>
</feature>
<dbReference type="RefSeq" id="XP_003292257.1">
    <property type="nucleotide sequence ID" value="XM_003292209.1"/>
</dbReference>
<evidence type="ECO:0000313" key="5">
    <source>
        <dbReference type="EMBL" id="EGC31227.1"/>
    </source>
</evidence>
<dbReference type="AlphaFoldDB" id="F0ZXW1"/>
<feature type="compositionally biased region" description="Basic and acidic residues" evidence="4">
    <location>
        <begin position="937"/>
        <end position="948"/>
    </location>
</feature>
<feature type="compositionally biased region" description="Basic and acidic residues" evidence="4">
    <location>
        <begin position="871"/>
        <end position="905"/>
    </location>
</feature>